<keyword evidence="4" id="KW-1185">Reference proteome</keyword>
<dbReference type="InterPro" id="IPR011006">
    <property type="entry name" value="CheY-like_superfamily"/>
</dbReference>
<evidence type="ECO:0000313" key="3">
    <source>
        <dbReference type="EMBL" id="ARP95864.1"/>
    </source>
</evidence>
<dbReference type="InterPro" id="IPR001789">
    <property type="entry name" value="Sig_transdc_resp-reg_receiver"/>
</dbReference>
<dbReference type="SUPFAM" id="SSF52172">
    <property type="entry name" value="CheY-like"/>
    <property type="match status" value="1"/>
</dbReference>
<dbReference type="Pfam" id="PF00072">
    <property type="entry name" value="Response_reg"/>
    <property type="match status" value="1"/>
</dbReference>
<protein>
    <recommendedName>
        <fullName evidence="2">Response regulatory domain-containing protein</fullName>
    </recommendedName>
</protein>
<feature type="domain" description="Response regulatory" evidence="2">
    <location>
        <begin position="8"/>
        <end position="118"/>
    </location>
</feature>
<dbReference type="GO" id="GO:0000160">
    <property type="term" value="P:phosphorelay signal transduction system"/>
    <property type="evidence" value="ECO:0007669"/>
    <property type="project" value="InterPro"/>
</dbReference>
<evidence type="ECO:0000259" key="2">
    <source>
        <dbReference type="PROSITE" id="PS50110"/>
    </source>
</evidence>
<dbReference type="PROSITE" id="PS50110">
    <property type="entry name" value="RESPONSE_REGULATORY"/>
    <property type="match status" value="1"/>
</dbReference>
<dbReference type="Gene3D" id="3.40.50.2300">
    <property type="match status" value="1"/>
</dbReference>
<accession>A0A1W6ZGB4</accession>
<evidence type="ECO:0000313" key="4">
    <source>
        <dbReference type="Proteomes" id="UP000194161"/>
    </source>
</evidence>
<dbReference type="STRING" id="463040.CAL15_16655"/>
<dbReference type="RefSeq" id="WP_086079624.1">
    <property type="nucleotide sequence ID" value="NZ_CP021111.1"/>
</dbReference>
<dbReference type="AlphaFoldDB" id="A0A1W6ZGB4"/>
<gene>
    <name evidence="3" type="ORF">CAL15_16655</name>
</gene>
<proteinExistence type="predicted"/>
<evidence type="ECO:0000256" key="1">
    <source>
        <dbReference type="PROSITE-ProRule" id="PRU00169"/>
    </source>
</evidence>
<dbReference type="EMBL" id="CP021111">
    <property type="protein sequence ID" value="ARP95864.1"/>
    <property type="molecule type" value="Genomic_DNA"/>
</dbReference>
<feature type="modified residue" description="4-aspartylphosphate" evidence="1">
    <location>
        <position position="58"/>
    </location>
</feature>
<dbReference type="OrthoDB" id="582170at2"/>
<reference evidence="3 4" key="1">
    <citation type="submission" date="2017-05" db="EMBL/GenBank/DDBJ databases">
        <title>Complete and WGS of Bordetella genogroups.</title>
        <authorList>
            <person name="Spilker T."/>
            <person name="LiPuma J."/>
        </authorList>
    </citation>
    <scope>NUCLEOTIDE SEQUENCE [LARGE SCALE GENOMIC DNA]</scope>
    <source>
        <strain evidence="3 4">AU7206</strain>
    </source>
</reference>
<keyword evidence="1" id="KW-0597">Phosphoprotein</keyword>
<dbReference type="KEGG" id="bgm:CAL15_16655"/>
<organism evidence="3 4">
    <name type="scientific">Bordetella genomosp. 13</name>
    <dbReference type="NCBI Taxonomy" id="463040"/>
    <lineage>
        <taxon>Bacteria</taxon>
        <taxon>Pseudomonadati</taxon>
        <taxon>Pseudomonadota</taxon>
        <taxon>Betaproteobacteria</taxon>
        <taxon>Burkholderiales</taxon>
        <taxon>Alcaligenaceae</taxon>
        <taxon>Bordetella</taxon>
    </lineage>
</organism>
<name>A0A1W6ZGB4_9BORD</name>
<dbReference type="SMART" id="SM00448">
    <property type="entry name" value="REC"/>
    <property type="match status" value="1"/>
</dbReference>
<sequence>MNDIEGLRVLVVEDEAGVALLIQDMLEELGCEVAASIAHLPKAFEAADTISFDFALLDVNVHGVPVFPFAHALRERGKPVVFSTGYGREGLPSEFKGYPVLGKPFSLDALERAITDVAATLPRR</sequence>
<dbReference type="Proteomes" id="UP000194161">
    <property type="component" value="Chromosome"/>
</dbReference>